<keyword evidence="2" id="KW-1185">Reference proteome</keyword>
<sequence>MRVRGTHVLTIDALLGPVVDVGQTPTGHRRVIPIVGGTVSDGMVGVVLPGGADWNLQRPDGSTELWARYELLLADGAVVSVTNTAVHAADVPAPILTSPQFDVGAGGPVDLRTGVYVGLLTPRLDEGRVRIEVHRLSADL</sequence>
<name>A0ABU0EDR2_9CELL</name>
<organism evidence="1 2">
    <name type="scientific">Cellulomonas humilata</name>
    <dbReference type="NCBI Taxonomy" id="144055"/>
    <lineage>
        <taxon>Bacteria</taxon>
        <taxon>Bacillati</taxon>
        <taxon>Actinomycetota</taxon>
        <taxon>Actinomycetes</taxon>
        <taxon>Micrococcales</taxon>
        <taxon>Cellulomonadaceae</taxon>
        <taxon>Cellulomonas</taxon>
    </lineage>
</organism>
<comment type="caution">
    <text evidence="1">The sequence shown here is derived from an EMBL/GenBank/DDBJ whole genome shotgun (WGS) entry which is preliminary data.</text>
</comment>
<evidence type="ECO:0000313" key="1">
    <source>
        <dbReference type="EMBL" id="MDQ0373415.1"/>
    </source>
</evidence>
<dbReference type="EMBL" id="JAUSVB010000002">
    <property type="protein sequence ID" value="MDQ0373415.1"/>
    <property type="molecule type" value="Genomic_DNA"/>
</dbReference>
<dbReference type="PANTHER" id="PTHR37315">
    <property type="entry name" value="UPF0311 PROTEIN BLR7842"/>
    <property type="match status" value="1"/>
</dbReference>
<proteinExistence type="predicted"/>
<dbReference type="PANTHER" id="PTHR37315:SF1">
    <property type="entry name" value="UPF0311 PROTEIN BLR7842"/>
    <property type="match status" value="1"/>
</dbReference>
<protein>
    <submittedName>
        <fullName evidence="1">Uncharacterized protein</fullName>
    </submittedName>
</protein>
<evidence type="ECO:0000313" key="2">
    <source>
        <dbReference type="Proteomes" id="UP001239626"/>
    </source>
</evidence>
<dbReference type="Pfam" id="PF11578">
    <property type="entry name" value="DUF3237"/>
    <property type="match status" value="1"/>
</dbReference>
<dbReference type="Proteomes" id="UP001239626">
    <property type="component" value="Unassembled WGS sequence"/>
</dbReference>
<reference evidence="1 2" key="1">
    <citation type="submission" date="2023-07" db="EMBL/GenBank/DDBJ databases">
        <title>Sorghum-associated microbial communities from plants grown in Nebraska, USA.</title>
        <authorList>
            <person name="Schachtman D."/>
        </authorList>
    </citation>
    <scope>NUCLEOTIDE SEQUENCE [LARGE SCALE GENOMIC DNA]</scope>
    <source>
        <strain evidence="1 2">BE332</strain>
    </source>
</reference>
<dbReference type="RefSeq" id="WP_307491450.1">
    <property type="nucleotide sequence ID" value="NZ_JAUSVB010000002.1"/>
</dbReference>
<accession>A0ABU0EDR2</accession>
<gene>
    <name evidence="1" type="ORF">J2X26_001726</name>
</gene>
<dbReference type="InterPro" id="IPR020915">
    <property type="entry name" value="UPF0311"/>
</dbReference>
<dbReference type="Gene3D" id="2.40.160.20">
    <property type="match status" value="1"/>
</dbReference>